<evidence type="ECO:0000313" key="11">
    <source>
        <dbReference type="RefSeq" id="XP_014469440.1"/>
    </source>
</evidence>
<organism evidence="10 11">
    <name type="scientific">Dinoponera quadriceps</name>
    <name type="common">South American ant</name>
    <dbReference type="NCBI Taxonomy" id="609295"/>
    <lineage>
        <taxon>Eukaryota</taxon>
        <taxon>Metazoa</taxon>
        <taxon>Ecdysozoa</taxon>
        <taxon>Arthropoda</taxon>
        <taxon>Hexapoda</taxon>
        <taxon>Insecta</taxon>
        <taxon>Pterygota</taxon>
        <taxon>Neoptera</taxon>
        <taxon>Endopterygota</taxon>
        <taxon>Hymenoptera</taxon>
        <taxon>Apocrita</taxon>
        <taxon>Aculeata</taxon>
        <taxon>Formicoidea</taxon>
        <taxon>Formicidae</taxon>
        <taxon>Ponerinae</taxon>
        <taxon>Ponerini</taxon>
        <taxon>Dinoponera</taxon>
    </lineage>
</organism>
<comment type="similarity">
    <text evidence="6">Belongs to the IFT81 family.</text>
</comment>
<keyword evidence="10" id="KW-1185">Reference proteome</keyword>
<dbReference type="RefSeq" id="XP_014469440.1">
    <property type="nucleotide sequence ID" value="XM_014613954.1"/>
</dbReference>
<evidence type="ECO:0000256" key="4">
    <source>
        <dbReference type="ARBA" id="ARBA00023069"/>
    </source>
</evidence>
<dbReference type="Proteomes" id="UP000515204">
    <property type="component" value="Unplaced"/>
</dbReference>
<feature type="compositionally biased region" description="Basic and acidic residues" evidence="8">
    <location>
        <begin position="211"/>
        <end position="222"/>
    </location>
</feature>
<dbReference type="GO" id="GO:0030992">
    <property type="term" value="C:intraciliary transport particle B"/>
    <property type="evidence" value="ECO:0007669"/>
    <property type="project" value="InterPro"/>
</dbReference>
<comment type="subcellular location">
    <subcellularLocation>
        <location evidence="1">Cell projection</location>
        <location evidence="1">Cilium</location>
    </subcellularLocation>
</comment>
<dbReference type="PANTHER" id="PTHR15614:SF2">
    <property type="entry name" value="INTRAFLAGELLAR TRANSPORT PROTEIN 81 HOMOLOG"/>
    <property type="match status" value="1"/>
</dbReference>
<feature type="coiled-coil region" evidence="7">
    <location>
        <begin position="533"/>
        <end position="606"/>
    </location>
</feature>
<dbReference type="OrthoDB" id="276029at2759"/>
<dbReference type="InterPro" id="IPR029600">
    <property type="entry name" value="IFT81"/>
</dbReference>
<evidence type="ECO:0000256" key="7">
    <source>
        <dbReference type="SAM" id="Coils"/>
    </source>
</evidence>
<evidence type="ECO:0000256" key="3">
    <source>
        <dbReference type="ARBA" id="ARBA00023054"/>
    </source>
</evidence>
<dbReference type="PANTHER" id="PTHR15614">
    <property type="entry name" value="INTRAFLAGELLAR TRANSPORT PROTEIN 81 HOMOLOG"/>
    <property type="match status" value="1"/>
</dbReference>
<evidence type="ECO:0000256" key="1">
    <source>
        <dbReference type="ARBA" id="ARBA00004138"/>
    </source>
</evidence>
<evidence type="ECO:0000259" key="9">
    <source>
        <dbReference type="Pfam" id="PF18383"/>
    </source>
</evidence>
<dbReference type="Gene3D" id="1.10.418.70">
    <property type="entry name" value="Intraflagellar transport protein 81, N-terminal domain"/>
    <property type="match status" value="1"/>
</dbReference>
<dbReference type="GO" id="GO:0015631">
    <property type="term" value="F:tubulin binding"/>
    <property type="evidence" value="ECO:0007669"/>
    <property type="project" value="InterPro"/>
</dbReference>
<dbReference type="KEGG" id="dqu:106741699"/>
<reference evidence="11" key="1">
    <citation type="submission" date="2025-08" db="UniProtKB">
        <authorList>
            <consortium name="RefSeq"/>
        </authorList>
    </citation>
    <scope>IDENTIFICATION</scope>
</reference>
<feature type="region of interest" description="Disordered" evidence="8">
    <location>
        <begin position="211"/>
        <end position="230"/>
    </location>
</feature>
<feature type="coiled-coil region" evidence="7">
    <location>
        <begin position="348"/>
        <end position="382"/>
    </location>
</feature>
<evidence type="ECO:0000256" key="6">
    <source>
        <dbReference type="ARBA" id="ARBA00043983"/>
    </source>
</evidence>
<evidence type="ECO:0000313" key="10">
    <source>
        <dbReference type="Proteomes" id="UP000515204"/>
    </source>
</evidence>
<keyword evidence="4" id="KW-0969">Cilium</keyword>
<dbReference type="GeneID" id="106741699"/>
<dbReference type="GO" id="GO:0036064">
    <property type="term" value="C:ciliary basal body"/>
    <property type="evidence" value="ECO:0007669"/>
    <property type="project" value="TreeGrafter"/>
</dbReference>
<sequence>MSENVKFIVTEINKLLGRNYNLIGFNSLSAEDLLQVLCAVLLKIQQQDNLDADIRIESPEESSIYILTTLRILNYQPDIDPVAFRQGLVRGDVEIIHPVLMWLLTHIDVVQKRAYLSRFLVKIEIPPEYLGDSEISLLHEQYLSLVDRFKTVHKEREIGKKNVETAAELATDLQAMGKEKEAVTARITKIKSKAESALHLLDSCRMLRTERDKERDLMSQKEQEEDTMSDLQNSLQRVERELQILKRDGIGLTPQILIQHLAEEVTVQTAIIKEKLPSELNAKKNRMRALSVVKEYSYLGPDKIIGMRNELDAILKDIQDLVESKISKNDIDKMEPFRQQAAAVGNMKRNALERLEKVESSLEELQLRLKEKQDHSRALLETSAPRAEELKKYVNRLKTKSTLYKRCKAEIASLKAEGGVLHRTVAILEGQIAQSYQADIVSKVVIPENYTLDNALTTNSQLSHSILALRTNLSPIIRDIKVLRQTARETDERYQKASKSHNTVETTMKNTTSDLLSETKRLKDKLLQDTEDKKQFEESIAKMKITEEKLRSEAKISSGSFNSVGQTLKQELRKTIVSEEKTLKNLNKEREKIREHTIQYESQTQQWNNIISIFSCKIQCAEESKQTDGIVVRRGGAETLVLQ</sequence>
<dbReference type="GO" id="GO:0060271">
    <property type="term" value="P:cilium assembly"/>
    <property type="evidence" value="ECO:0007669"/>
    <property type="project" value="InterPro"/>
</dbReference>
<keyword evidence="3 7" id="KW-0175">Coiled coil</keyword>
<evidence type="ECO:0000256" key="2">
    <source>
        <dbReference type="ARBA" id="ARBA00022794"/>
    </source>
</evidence>
<proteinExistence type="inferred from homology"/>
<protein>
    <submittedName>
        <fullName evidence="11">Intraflagellar transport protein 81 homolog</fullName>
    </submittedName>
</protein>
<keyword evidence="2" id="KW-0970">Cilium biogenesis/degradation</keyword>
<dbReference type="AlphaFoldDB" id="A0A6P3WTP6"/>
<gene>
    <name evidence="11" type="primary">LOC106741699</name>
</gene>
<name>A0A6P3WTP6_DINQU</name>
<feature type="domain" description="IFT81 calponin homology" evidence="9">
    <location>
        <begin position="3"/>
        <end position="124"/>
    </location>
</feature>
<keyword evidence="5" id="KW-0966">Cell projection</keyword>
<evidence type="ECO:0000256" key="8">
    <source>
        <dbReference type="SAM" id="MobiDB-lite"/>
    </source>
</evidence>
<dbReference type="InterPro" id="IPR043016">
    <property type="entry name" value="IFT81_N_sf"/>
</dbReference>
<dbReference type="InterPro" id="IPR041146">
    <property type="entry name" value="IFT81_CH"/>
</dbReference>
<accession>A0A6P3WTP6</accession>
<evidence type="ECO:0000256" key="5">
    <source>
        <dbReference type="ARBA" id="ARBA00023273"/>
    </source>
</evidence>
<dbReference type="GO" id="GO:0042073">
    <property type="term" value="P:intraciliary transport"/>
    <property type="evidence" value="ECO:0007669"/>
    <property type="project" value="InterPro"/>
</dbReference>
<dbReference type="Pfam" id="PF18383">
    <property type="entry name" value="IFT81_CH"/>
    <property type="match status" value="1"/>
</dbReference>